<evidence type="ECO:0000313" key="2">
    <source>
        <dbReference type="EMBL" id="GAA5078939.1"/>
    </source>
</evidence>
<dbReference type="PROSITE" id="PS51257">
    <property type="entry name" value="PROKAR_LIPOPROTEIN"/>
    <property type="match status" value="1"/>
</dbReference>
<sequence>MRFLIRIAAAFVLALGAVGVSANTASAQGCPSYNNPTVFGSHTLNAGFLPDPYSRNLTAGGRVSLSNCSGGQWPGWVVTRPDFRLFYNRNPNTGGSSPTGQLSFVLEARSNVDTVLLINAPDGSWHYNDDYPGRGFNSAITFFQPLTGQYDIWTGSYQRSSNNPAVLFVTEYAIN</sequence>
<protein>
    <submittedName>
        <fullName evidence="2">Peptidase S1</fullName>
    </submittedName>
</protein>
<proteinExistence type="predicted"/>
<organism evidence="2 3">
    <name type="scientific">[Roseibacterium] beibuensis</name>
    <dbReference type="NCBI Taxonomy" id="1193142"/>
    <lineage>
        <taxon>Bacteria</taxon>
        <taxon>Pseudomonadati</taxon>
        <taxon>Pseudomonadota</taxon>
        <taxon>Alphaproteobacteria</taxon>
        <taxon>Rhodobacterales</taxon>
        <taxon>Roseobacteraceae</taxon>
        <taxon>Roseicyclus</taxon>
    </lineage>
</organism>
<keyword evidence="1" id="KW-0732">Signal</keyword>
<accession>A0ABP9LI15</accession>
<name>A0ABP9LI15_9RHOB</name>
<feature type="signal peptide" evidence="1">
    <location>
        <begin position="1"/>
        <end position="27"/>
    </location>
</feature>
<feature type="chain" id="PRO_5047479555" evidence="1">
    <location>
        <begin position="28"/>
        <end position="175"/>
    </location>
</feature>
<dbReference type="RefSeq" id="WP_259552680.1">
    <property type="nucleotide sequence ID" value="NZ_BAABHW010000005.1"/>
</dbReference>
<evidence type="ECO:0000313" key="3">
    <source>
        <dbReference type="Proteomes" id="UP001499910"/>
    </source>
</evidence>
<dbReference type="EMBL" id="BAABHW010000005">
    <property type="protein sequence ID" value="GAA5078939.1"/>
    <property type="molecule type" value="Genomic_DNA"/>
</dbReference>
<dbReference type="Proteomes" id="UP001499910">
    <property type="component" value="Unassembled WGS sequence"/>
</dbReference>
<reference evidence="3" key="1">
    <citation type="journal article" date="2019" name="Int. J. Syst. Evol. Microbiol.">
        <title>The Global Catalogue of Microorganisms (GCM) 10K type strain sequencing project: providing services to taxonomists for standard genome sequencing and annotation.</title>
        <authorList>
            <consortium name="The Broad Institute Genomics Platform"/>
            <consortium name="The Broad Institute Genome Sequencing Center for Infectious Disease"/>
            <person name="Wu L."/>
            <person name="Ma J."/>
        </authorList>
    </citation>
    <scope>NUCLEOTIDE SEQUENCE [LARGE SCALE GENOMIC DNA]</scope>
    <source>
        <strain evidence="3">JCM 18015</strain>
    </source>
</reference>
<keyword evidence="3" id="KW-1185">Reference proteome</keyword>
<gene>
    <name evidence="2" type="ORF">GCM10023209_30540</name>
</gene>
<comment type="caution">
    <text evidence="2">The sequence shown here is derived from an EMBL/GenBank/DDBJ whole genome shotgun (WGS) entry which is preliminary data.</text>
</comment>
<evidence type="ECO:0000256" key="1">
    <source>
        <dbReference type="SAM" id="SignalP"/>
    </source>
</evidence>